<proteinExistence type="predicted"/>
<evidence type="ECO:0000256" key="4">
    <source>
        <dbReference type="ARBA" id="ARBA00022801"/>
    </source>
</evidence>
<keyword evidence="4" id="KW-0378">Hydrolase</keyword>
<dbReference type="InterPro" id="IPR036938">
    <property type="entry name" value="PAP2/HPO_sf"/>
</dbReference>
<dbReference type="Pfam" id="PF01569">
    <property type="entry name" value="PAP2"/>
    <property type="match status" value="1"/>
</dbReference>
<keyword evidence="5 7" id="KW-1133">Transmembrane helix</keyword>
<keyword evidence="3 7" id="KW-0812">Transmembrane</keyword>
<comment type="subcellular location">
    <subcellularLocation>
        <location evidence="1">Cell membrane</location>
        <topology evidence="1">Multi-pass membrane protein</topology>
    </subcellularLocation>
</comment>
<organism evidence="9 10">
    <name type="scientific">Algivirga pacifica</name>
    <dbReference type="NCBI Taxonomy" id="1162670"/>
    <lineage>
        <taxon>Bacteria</taxon>
        <taxon>Pseudomonadati</taxon>
        <taxon>Bacteroidota</taxon>
        <taxon>Cytophagia</taxon>
        <taxon>Cytophagales</taxon>
        <taxon>Flammeovirgaceae</taxon>
        <taxon>Algivirga</taxon>
    </lineage>
</organism>
<name>A0ABP9DFZ9_9BACT</name>
<sequence>MTNKQLLLLLGVGISLCSVLLLFVSDKGDMVLWLNEHRTTIADVLFKYGTHFGDGLMYIPILLFLFIYRKWYFFYLLSCGVFHGVVALIFKQWIFKGLPRPKAFFDEGVLSFVEGVKIHSSNSFPSGHTATAFSLAIALALIINRKSYTLLLFGLAIVAGVSRVYLSQHFLMDVTAGAMIGMTGSWGLWHFYFQKERQLLKKTSKVNTY</sequence>
<keyword evidence="6 7" id="KW-0472">Membrane</keyword>
<feature type="domain" description="Phosphatidic acid phosphatase type 2/haloperoxidase" evidence="8">
    <location>
        <begin position="74"/>
        <end position="189"/>
    </location>
</feature>
<keyword evidence="2" id="KW-1003">Cell membrane</keyword>
<dbReference type="SUPFAM" id="SSF48317">
    <property type="entry name" value="Acid phosphatase/Vanadium-dependent haloperoxidase"/>
    <property type="match status" value="1"/>
</dbReference>
<feature type="transmembrane region" description="Helical" evidence="7">
    <location>
        <begin position="174"/>
        <end position="193"/>
    </location>
</feature>
<dbReference type="InterPro" id="IPR000326">
    <property type="entry name" value="PAP2/HPO"/>
</dbReference>
<dbReference type="PANTHER" id="PTHR14969:SF62">
    <property type="entry name" value="DECAPRENYLPHOSPHORYL-5-PHOSPHORIBOSE PHOSPHATASE RV3807C-RELATED"/>
    <property type="match status" value="1"/>
</dbReference>
<gene>
    <name evidence="9" type="ORF">GCM10023331_27940</name>
</gene>
<evidence type="ECO:0000313" key="10">
    <source>
        <dbReference type="Proteomes" id="UP001500298"/>
    </source>
</evidence>
<feature type="transmembrane region" description="Helical" evidence="7">
    <location>
        <begin position="7"/>
        <end position="25"/>
    </location>
</feature>
<keyword evidence="10" id="KW-1185">Reference proteome</keyword>
<feature type="transmembrane region" description="Helical" evidence="7">
    <location>
        <begin position="73"/>
        <end position="95"/>
    </location>
</feature>
<dbReference type="EMBL" id="BAABJX010000042">
    <property type="protein sequence ID" value="GAA4841298.1"/>
    <property type="molecule type" value="Genomic_DNA"/>
</dbReference>
<dbReference type="PANTHER" id="PTHR14969">
    <property type="entry name" value="SPHINGOSINE-1-PHOSPHATE PHOSPHOHYDROLASE"/>
    <property type="match status" value="1"/>
</dbReference>
<evidence type="ECO:0000256" key="7">
    <source>
        <dbReference type="SAM" id="Phobius"/>
    </source>
</evidence>
<evidence type="ECO:0000256" key="6">
    <source>
        <dbReference type="ARBA" id="ARBA00023136"/>
    </source>
</evidence>
<evidence type="ECO:0000256" key="5">
    <source>
        <dbReference type="ARBA" id="ARBA00022989"/>
    </source>
</evidence>
<dbReference type="RefSeq" id="WP_345372823.1">
    <property type="nucleotide sequence ID" value="NZ_BAABJX010000042.1"/>
</dbReference>
<feature type="transmembrane region" description="Helical" evidence="7">
    <location>
        <begin position="124"/>
        <end position="143"/>
    </location>
</feature>
<reference evidence="10" key="1">
    <citation type="journal article" date="2019" name="Int. J. Syst. Evol. Microbiol.">
        <title>The Global Catalogue of Microorganisms (GCM) 10K type strain sequencing project: providing services to taxonomists for standard genome sequencing and annotation.</title>
        <authorList>
            <consortium name="The Broad Institute Genomics Platform"/>
            <consortium name="The Broad Institute Genome Sequencing Center for Infectious Disease"/>
            <person name="Wu L."/>
            <person name="Ma J."/>
        </authorList>
    </citation>
    <scope>NUCLEOTIDE SEQUENCE [LARGE SCALE GENOMIC DNA]</scope>
    <source>
        <strain evidence="10">JCM 18326</strain>
    </source>
</reference>
<dbReference type="Proteomes" id="UP001500298">
    <property type="component" value="Unassembled WGS sequence"/>
</dbReference>
<evidence type="ECO:0000256" key="2">
    <source>
        <dbReference type="ARBA" id="ARBA00022475"/>
    </source>
</evidence>
<dbReference type="Gene3D" id="1.20.144.10">
    <property type="entry name" value="Phosphatidic acid phosphatase type 2/haloperoxidase"/>
    <property type="match status" value="1"/>
</dbReference>
<feature type="transmembrane region" description="Helical" evidence="7">
    <location>
        <begin position="45"/>
        <end position="66"/>
    </location>
</feature>
<accession>A0ABP9DFZ9</accession>
<evidence type="ECO:0000313" key="9">
    <source>
        <dbReference type="EMBL" id="GAA4841298.1"/>
    </source>
</evidence>
<evidence type="ECO:0000256" key="1">
    <source>
        <dbReference type="ARBA" id="ARBA00004651"/>
    </source>
</evidence>
<dbReference type="SMART" id="SM00014">
    <property type="entry name" value="acidPPc"/>
    <property type="match status" value="1"/>
</dbReference>
<evidence type="ECO:0000256" key="3">
    <source>
        <dbReference type="ARBA" id="ARBA00022692"/>
    </source>
</evidence>
<comment type="caution">
    <text evidence="9">The sequence shown here is derived from an EMBL/GenBank/DDBJ whole genome shotgun (WGS) entry which is preliminary data.</text>
</comment>
<evidence type="ECO:0000259" key="8">
    <source>
        <dbReference type="SMART" id="SM00014"/>
    </source>
</evidence>
<feature type="transmembrane region" description="Helical" evidence="7">
    <location>
        <begin position="150"/>
        <end position="168"/>
    </location>
</feature>
<protein>
    <recommendedName>
        <fullName evidence="8">Phosphatidic acid phosphatase type 2/haloperoxidase domain-containing protein</fullName>
    </recommendedName>
</protein>